<proteinExistence type="predicted"/>
<dbReference type="Proteomes" id="UP001596180">
    <property type="component" value="Unassembled WGS sequence"/>
</dbReference>
<protein>
    <submittedName>
        <fullName evidence="2">Uncharacterized protein</fullName>
    </submittedName>
</protein>
<feature type="region of interest" description="Disordered" evidence="1">
    <location>
        <begin position="27"/>
        <end position="49"/>
    </location>
</feature>
<evidence type="ECO:0000313" key="3">
    <source>
        <dbReference type="Proteomes" id="UP001596180"/>
    </source>
</evidence>
<comment type="caution">
    <text evidence="2">The sequence shown here is derived from an EMBL/GenBank/DDBJ whole genome shotgun (WGS) entry which is preliminary data.</text>
</comment>
<reference evidence="3" key="1">
    <citation type="journal article" date="2019" name="Int. J. Syst. Evol. Microbiol.">
        <title>The Global Catalogue of Microorganisms (GCM) 10K type strain sequencing project: providing services to taxonomists for standard genome sequencing and annotation.</title>
        <authorList>
            <consortium name="The Broad Institute Genomics Platform"/>
            <consortium name="The Broad Institute Genome Sequencing Center for Infectious Disease"/>
            <person name="Wu L."/>
            <person name="Ma J."/>
        </authorList>
    </citation>
    <scope>NUCLEOTIDE SEQUENCE [LARGE SCALE GENOMIC DNA]</scope>
    <source>
        <strain evidence="3">JCM 10411</strain>
    </source>
</reference>
<gene>
    <name evidence="2" type="ORF">ACFPZI_24565</name>
</gene>
<dbReference type="RefSeq" id="WP_381366793.1">
    <property type="nucleotide sequence ID" value="NZ_JBHSOA010000053.1"/>
</dbReference>
<accession>A0ABW1E4L3</accession>
<sequence length="164" mass="17879">MDTLASTSAGTSTIGEFELKSAEPKFLPESMSGSAGKSTDVESVVTSRSGDTRVAGRTRVIRVAQKPVARKARSARGFISLARWEGSVLERCATYFVAELIDLENGERATAEFQLENVKPGDLALCEPGALFYWSVGYEVRENGQRVRASELRFRRVGTAANRV</sequence>
<keyword evidence="3" id="KW-1185">Reference proteome</keyword>
<organism evidence="2 3">
    <name type="scientific">Streptomyces chlorus</name>
    <dbReference type="NCBI Taxonomy" id="887452"/>
    <lineage>
        <taxon>Bacteria</taxon>
        <taxon>Bacillati</taxon>
        <taxon>Actinomycetota</taxon>
        <taxon>Actinomycetes</taxon>
        <taxon>Kitasatosporales</taxon>
        <taxon>Streptomycetaceae</taxon>
        <taxon>Streptomyces</taxon>
    </lineage>
</organism>
<name>A0ABW1E4L3_9ACTN</name>
<evidence type="ECO:0000256" key="1">
    <source>
        <dbReference type="SAM" id="MobiDB-lite"/>
    </source>
</evidence>
<dbReference type="EMBL" id="JBHSOA010000053">
    <property type="protein sequence ID" value="MFC5854844.1"/>
    <property type="molecule type" value="Genomic_DNA"/>
</dbReference>
<evidence type="ECO:0000313" key="2">
    <source>
        <dbReference type="EMBL" id="MFC5854844.1"/>
    </source>
</evidence>